<dbReference type="PROSITE" id="PS50111">
    <property type="entry name" value="CHEMOTAXIS_TRANSDUC_2"/>
    <property type="match status" value="1"/>
</dbReference>
<feature type="domain" description="HAMP" evidence="9">
    <location>
        <begin position="351"/>
        <end position="403"/>
    </location>
</feature>
<protein>
    <submittedName>
        <fullName evidence="10">Methyl-accepting chemotaxis protein</fullName>
    </submittedName>
</protein>
<sequence>MTVTQKMLLLVISALLGLLSLAAFNQYQTNRVYSATNIANVNSLPSLVSLDTAYTYLTQVRISLYQHILSSDKAKMQGIERTIADARAKIDTELKNYETHFIADKGDEELLDADRAALREYDVLREKVMTLSNTGQNEEARNFLVANQTILANITAAFEEHRKYNVDVGIRSAQEAAAIKDNATLLSWLITAVSLCLVGGIGFVIARGLLRQLGGEPDLAAHIANRIAIGDLSMAIATRSGDTSSLFASMKGMSASIQALIDDTLMLAQAARDLKLDTRADATRHQGDYRRIIQGVNDALDALVNPVKALIADAHKLSDAVAQGQLTVRADIDPHRGEFRQVVQGMNHIMAAINEPMEEVRQTMARVAQGDMTATVAGRYQGMFLELKEAINGTLGTLSTTLADVRGVADALSSASEQVSSTSQSLSQAASEQAANVEETSASMEQMAASIDQNKDNAKSTDCIAEKAAREAAEGGEAVSRTVQAMKQIAGKIGIVDDIAYQTNLLALNAAIEAARAGDHGKGFAVVAAEVRKLAERSQVAAQEIGELAESSVAMAERAGTLLKEIVPSIQKTAGLVQEITAGSEEQASGAKQIAEAMNQLNKTTQQNSSSAEELSATAEEMSGQALELQRTLGFFKLSTESPSRKPAPGRTAKTGTKRLSPKEMAAGLDLDSGEHGFAQF</sequence>
<keyword evidence="7" id="KW-0472">Membrane</keyword>
<evidence type="ECO:0000313" key="10">
    <source>
        <dbReference type="EMBL" id="SMF95571.1"/>
    </source>
</evidence>
<evidence type="ECO:0000256" key="5">
    <source>
        <dbReference type="PROSITE-ProRule" id="PRU00284"/>
    </source>
</evidence>
<organism evidence="10 11">
    <name type="scientific">Methylomagnum ishizawai</name>
    <dbReference type="NCBI Taxonomy" id="1760988"/>
    <lineage>
        <taxon>Bacteria</taxon>
        <taxon>Pseudomonadati</taxon>
        <taxon>Pseudomonadota</taxon>
        <taxon>Gammaproteobacteria</taxon>
        <taxon>Methylococcales</taxon>
        <taxon>Methylococcaceae</taxon>
        <taxon>Methylomagnum</taxon>
    </lineage>
</organism>
<evidence type="ECO:0000256" key="6">
    <source>
        <dbReference type="SAM" id="MobiDB-lite"/>
    </source>
</evidence>
<dbReference type="STRING" id="1760988.SAMN02949497_2936"/>
<dbReference type="RefSeq" id="WP_085213903.1">
    <property type="nucleotide sequence ID" value="NZ_FXAM01000001.1"/>
</dbReference>
<dbReference type="SUPFAM" id="SSF58104">
    <property type="entry name" value="Methyl-accepting chemotaxis protein (MCP) signaling domain"/>
    <property type="match status" value="1"/>
</dbReference>
<evidence type="ECO:0000313" key="11">
    <source>
        <dbReference type="Proteomes" id="UP000192923"/>
    </source>
</evidence>
<keyword evidence="3 5" id="KW-0807">Transducer</keyword>
<feature type="compositionally biased region" description="Low complexity" evidence="6">
    <location>
        <begin position="609"/>
        <end position="621"/>
    </location>
</feature>
<dbReference type="SMART" id="SM00304">
    <property type="entry name" value="HAMP"/>
    <property type="match status" value="2"/>
</dbReference>
<dbReference type="Pfam" id="PF18947">
    <property type="entry name" value="HAMP_2"/>
    <property type="match status" value="2"/>
</dbReference>
<comment type="subcellular location">
    <subcellularLocation>
        <location evidence="1">Membrane</location>
    </subcellularLocation>
</comment>
<dbReference type="AlphaFoldDB" id="A0A1Y6CZ05"/>
<gene>
    <name evidence="10" type="ORF">SAMN02949497_2936</name>
</gene>
<dbReference type="Pfam" id="PF12729">
    <property type="entry name" value="4HB_MCP_1"/>
    <property type="match status" value="1"/>
</dbReference>
<dbReference type="InterPro" id="IPR024478">
    <property type="entry name" value="HlyB_4HB_MCP"/>
</dbReference>
<feature type="transmembrane region" description="Helical" evidence="7">
    <location>
        <begin position="185"/>
        <end position="206"/>
    </location>
</feature>
<keyword evidence="7" id="KW-0812">Transmembrane</keyword>
<evidence type="ECO:0000256" key="1">
    <source>
        <dbReference type="ARBA" id="ARBA00004370"/>
    </source>
</evidence>
<keyword evidence="7" id="KW-1133">Transmembrane helix</keyword>
<keyword evidence="11" id="KW-1185">Reference proteome</keyword>
<comment type="similarity">
    <text evidence="4">Belongs to the methyl-accepting chemotaxis (MCP) protein family.</text>
</comment>
<feature type="region of interest" description="Disordered" evidence="6">
    <location>
        <begin position="604"/>
        <end position="624"/>
    </location>
</feature>
<evidence type="ECO:0000256" key="3">
    <source>
        <dbReference type="ARBA" id="ARBA00023224"/>
    </source>
</evidence>
<dbReference type="PANTHER" id="PTHR43531">
    <property type="entry name" value="PROTEIN ICFG"/>
    <property type="match status" value="1"/>
</dbReference>
<evidence type="ECO:0000256" key="2">
    <source>
        <dbReference type="ARBA" id="ARBA00022500"/>
    </source>
</evidence>
<dbReference type="Pfam" id="PF00015">
    <property type="entry name" value="MCPsignal"/>
    <property type="match status" value="1"/>
</dbReference>
<feature type="region of interest" description="Disordered" evidence="6">
    <location>
        <begin position="423"/>
        <end position="444"/>
    </location>
</feature>
<dbReference type="GO" id="GO:0007165">
    <property type="term" value="P:signal transduction"/>
    <property type="evidence" value="ECO:0007669"/>
    <property type="project" value="UniProtKB-KW"/>
</dbReference>
<evidence type="ECO:0000256" key="7">
    <source>
        <dbReference type="SAM" id="Phobius"/>
    </source>
</evidence>
<dbReference type="EMBL" id="FXAM01000001">
    <property type="protein sequence ID" value="SMF95571.1"/>
    <property type="molecule type" value="Genomic_DNA"/>
</dbReference>
<proteinExistence type="inferred from homology"/>
<dbReference type="SMART" id="SM00283">
    <property type="entry name" value="MA"/>
    <property type="match status" value="1"/>
</dbReference>
<dbReference type="InterPro" id="IPR003660">
    <property type="entry name" value="HAMP_dom"/>
</dbReference>
<dbReference type="Gene3D" id="1.20.120.1530">
    <property type="match status" value="2"/>
</dbReference>
<reference evidence="10 11" key="1">
    <citation type="submission" date="2016-12" db="EMBL/GenBank/DDBJ databases">
        <authorList>
            <person name="Song W.-J."/>
            <person name="Kurnit D.M."/>
        </authorList>
    </citation>
    <scope>NUCLEOTIDE SEQUENCE [LARGE SCALE GENOMIC DNA]</scope>
    <source>
        <strain evidence="10 11">175</strain>
    </source>
</reference>
<dbReference type="InterPro" id="IPR051310">
    <property type="entry name" value="MCP_chemotaxis"/>
</dbReference>
<dbReference type="Proteomes" id="UP000192923">
    <property type="component" value="Unassembled WGS sequence"/>
</dbReference>
<name>A0A1Y6CZ05_9GAMM</name>
<dbReference type="FunFam" id="1.10.287.950:FF:000001">
    <property type="entry name" value="Methyl-accepting chemotaxis sensory transducer"/>
    <property type="match status" value="1"/>
</dbReference>
<dbReference type="PANTHER" id="PTHR43531:SF11">
    <property type="entry name" value="METHYL-ACCEPTING CHEMOTAXIS PROTEIN 3"/>
    <property type="match status" value="1"/>
</dbReference>
<accession>A0A1Y6CZ05</accession>
<dbReference type="Gene3D" id="1.10.287.950">
    <property type="entry name" value="Methyl-accepting chemotaxis protein"/>
    <property type="match status" value="1"/>
</dbReference>
<dbReference type="PROSITE" id="PS50885">
    <property type="entry name" value="HAMP"/>
    <property type="match status" value="1"/>
</dbReference>
<evidence type="ECO:0000259" key="8">
    <source>
        <dbReference type="PROSITE" id="PS50111"/>
    </source>
</evidence>
<dbReference type="GO" id="GO:0006935">
    <property type="term" value="P:chemotaxis"/>
    <property type="evidence" value="ECO:0007669"/>
    <property type="project" value="UniProtKB-KW"/>
</dbReference>
<dbReference type="GO" id="GO:0005886">
    <property type="term" value="C:plasma membrane"/>
    <property type="evidence" value="ECO:0007669"/>
    <property type="project" value="TreeGrafter"/>
</dbReference>
<feature type="compositionally biased region" description="Low complexity" evidence="6">
    <location>
        <begin position="423"/>
        <end position="435"/>
    </location>
</feature>
<evidence type="ECO:0000256" key="4">
    <source>
        <dbReference type="ARBA" id="ARBA00029447"/>
    </source>
</evidence>
<feature type="domain" description="Methyl-accepting transducer" evidence="8">
    <location>
        <begin position="408"/>
        <end position="623"/>
    </location>
</feature>
<evidence type="ECO:0000259" key="9">
    <source>
        <dbReference type="PROSITE" id="PS50885"/>
    </source>
</evidence>
<feature type="region of interest" description="Disordered" evidence="6">
    <location>
        <begin position="638"/>
        <end position="681"/>
    </location>
</feature>
<keyword evidence="2" id="KW-0145">Chemotaxis</keyword>
<dbReference type="InterPro" id="IPR004089">
    <property type="entry name" value="MCPsignal_dom"/>
</dbReference>
<dbReference type="GO" id="GO:0004888">
    <property type="term" value="F:transmembrane signaling receptor activity"/>
    <property type="evidence" value="ECO:0007669"/>
    <property type="project" value="TreeGrafter"/>
</dbReference>